<sequence length="84" mass="9791">MKTKLLYSQCSYLSFCNRENLRFLESVIMLGVYRLDLENNTTTKSSQKNTSDNDIIMLLYVLFPLSIHTHNQFPNPNHSKPLIP</sequence>
<name>A0AAD8JP76_TARER</name>
<accession>A0AAD8JP76</accession>
<gene>
    <name evidence="1" type="ORF">QVD17_38618</name>
</gene>
<comment type="caution">
    <text evidence="1">The sequence shown here is derived from an EMBL/GenBank/DDBJ whole genome shotgun (WGS) entry which is preliminary data.</text>
</comment>
<evidence type="ECO:0000313" key="1">
    <source>
        <dbReference type="EMBL" id="KAK1407008.1"/>
    </source>
</evidence>
<dbReference type="Proteomes" id="UP001229421">
    <property type="component" value="Unassembled WGS sequence"/>
</dbReference>
<keyword evidence="2" id="KW-1185">Reference proteome</keyword>
<evidence type="ECO:0000313" key="2">
    <source>
        <dbReference type="Proteomes" id="UP001229421"/>
    </source>
</evidence>
<proteinExistence type="predicted"/>
<protein>
    <submittedName>
        <fullName evidence="1">Uncharacterized protein</fullName>
    </submittedName>
</protein>
<reference evidence="1" key="1">
    <citation type="journal article" date="2023" name="bioRxiv">
        <title>Improved chromosome-level genome assembly for marigold (Tagetes erecta).</title>
        <authorList>
            <person name="Jiang F."/>
            <person name="Yuan L."/>
            <person name="Wang S."/>
            <person name="Wang H."/>
            <person name="Xu D."/>
            <person name="Wang A."/>
            <person name="Fan W."/>
        </authorList>
    </citation>
    <scope>NUCLEOTIDE SEQUENCE</scope>
    <source>
        <strain evidence="1">WSJ</strain>
        <tissue evidence="1">Leaf</tissue>
    </source>
</reference>
<dbReference type="AlphaFoldDB" id="A0AAD8JP76"/>
<organism evidence="1 2">
    <name type="scientific">Tagetes erecta</name>
    <name type="common">African marigold</name>
    <dbReference type="NCBI Taxonomy" id="13708"/>
    <lineage>
        <taxon>Eukaryota</taxon>
        <taxon>Viridiplantae</taxon>
        <taxon>Streptophyta</taxon>
        <taxon>Embryophyta</taxon>
        <taxon>Tracheophyta</taxon>
        <taxon>Spermatophyta</taxon>
        <taxon>Magnoliopsida</taxon>
        <taxon>eudicotyledons</taxon>
        <taxon>Gunneridae</taxon>
        <taxon>Pentapetalae</taxon>
        <taxon>asterids</taxon>
        <taxon>campanulids</taxon>
        <taxon>Asterales</taxon>
        <taxon>Asteraceae</taxon>
        <taxon>Asteroideae</taxon>
        <taxon>Heliantheae alliance</taxon>
        <taxon>Tageteae</taxon>
        <taxon>Tagetes</taxon>
    </lineage>
</organism>
<dbReference type="EMBL" id="JAUHHV010000011">
    <property type="protein sequence ID" value="KAK1407008.1"/>
    <property type="molecule type" value="Genomic_DNA"/>
</dbReference>